<dbReference type="EMBL" id="JAIWYP010000005">
    <property type="protein sequence ID" value="KAH3822300.1"/>
    <property type="molecule type" value="Genomic_DNA"/>
</dbReference>
<dbReference type="InterPro" id="IPR001315">
    <property type="entry name" value="CARD"/>
</dbReference>
<organism evidence="3 4">
    <name type="scientific">Dreissena polymorpha</name>
    <name type="common">Zebra mussel</name>
    <name type="synonym">Mytilus polymorpha</name>
    <dbReference type="NCBI Taxonomy" id="45954"/>
    <lineage>
        <taxon>Eukaryota</taxon>
        <taxon>Metazoa</taxon>
        <taxon>Spiralia</taxon>
        <taxon>Lophotrochozoa</taxon>
        <taxon>Mollusca</taxon>
        <taxon>Bivalvia</taxon>
        <taxon>Autobranchia</taxon>
        <taxon>Heteroconchia</taxon>
        <taxon>Euheterodonta</taxon>
        <taxon>Imparidentia</taxon>
        <taxon>Neoheterodontei</taxon>
        <taxon>Myida</taxon>
        <taxon>Dreissenoidea</taxon>
        <taxon>Dreissenidae</taxon>
        <taxon>Dreissena</taxon>
    </lineage>
</organism>
<reference evidence="3" key="2">
    <citation type="submission" date="2020-11" db="EMBL/GenBank/DDBJ databases">
        <authorList>
            <person name="McCartney M.A."/>
            <person name="Auch B."/>
            <person name="Kono T."/>
            <person name="Mallez S."/>
            <person name="Becker A."/>
            <person name="Gohl D.M."/>
            <person name="Silverstein K.A.T."/>
            <person name="Koren S."/>
            <person name="Bechman K.B."/>
            <person name="Herman A."/>
            <person name="Abrahante J.E."/>
            <person name="Garbe J."/>
        </authorList>
    </citation>
    <scope>NUCLEOTIDE SEQUENCE</scope>
    <source>
        <strain evidence="3">Duluth1</strain>
        <tissue evidence="3">Whole animal</tissue>
    </source>
</reference>
<feature type="region of interest" description="Disordered" evidence="1">
    <location>
        <begin position="1"/>
        <end position="50"/>
    </location>
</feature>
<evidence type="ECO:0000313" key="3">
    <source>
        <dbReference type="EMBL" id="KAH3822300.1"/>
    </source>
</evidence>
<dbReference type="PROSITE" id="PS50209">
    <property type="entry name" value="CARD"/>
    <property type="match status" value="2"/>
</dbReference>
<dbReference type="GO" id="GO:0042981">
    <property type="term" value="P:regulation of apoptotic process"/>
    <property type="evidence" value="ECO:0007669"/>
    <property type="project" value="InterPro"/>
</dbReference>
<dbReference type="SUPFAM" id="SSF47986">
    <property type="entry name" value="DEATH domain"/>
    <property type="match status" value="2"/>
</dbReference>
<accession>A0A9D4GVG8</accession>
<feature type="region of interest" description="Disordered" evidence="1">
    <location>
        <begin position="911"/>
        <end position="950"/>
    </location>
</feature>
<feature type="domain" description="CARD" evidence="2">
    <location>
        <begin position="219"/>
        <end position="308"/>
    </location>
</feature>
<feature type="domain" description="CARD" evidence="2">
    <location>
        <begin position="110"/>
        <end position="173"/>
    </location>
</feature>
<evidence type="ECO:0000313" key="4">
    <source>
        <dbReference type="Proteomes" id="UP000828390"/>
    </source>
</evidence>
<dbReference type="CDD" id="cd01671">
    <property type="entry name" value="CARD"/>
    <property type="match status" value="2"/>
</dbReference>
<feature type="compositionally biased region" description="Polar residues" evidence="1">
    <location>
        <begin position="868"/>
        <end position="888"/>
    </location>
</feature>
<evidence type="ECO:0000259" key="2">
    <source>
        <dbReference type="PROSITE" id="PS50209"/>
    </source>
</evidence>
<name>A0A9D4GVG8_DREPO</name>
<sequence length="973" mass="111032">MAAEVRVKHKRHKSEDDEEECRQSKSLKTDGNSSYTTCASATNDNPATPDLKIQTPAYTDSGYGSVATSSTKLPASNASSTSGECGTPLAVNLAPNSTCKVKKRILCKFGPSHLKKFLQRNFIRLKDEVNPKEIADYLLEDGVISVGDNEYINEVNRRRQQVDILIKAIVKSKVINDVNTTKKVLEAFEKTGQEHLFKDFDDDIPDDVKLPKKVIKQLTEKDVRRVITSNWALLKEEIDPLSVIDSLLERRVLEFDEHENILTIDYKKDKMTCLCKYILDKPIVAFWHFCQVLKNSTYTVIGKQLLKEGNDTISDHPLSPEEMDLQLTDPFSSTTNDISNTGHSLTEIHFNLGSKEVERMIVDDYESSGAQSDLSPKAMEIGYDVEGVSFSSIKIKLKCLTEQSHLNLIRRSEHSLLYIKKILKTIITQEHLKKMREETIKQIDFKVLIYPPQKGEARCLCKLKKEDVVKHFSLIEKRIAKVGEIVEQICQSLLVDDREQKKWLDSKNDVDAFLRLIINGEDSLVCLLEKLLRSTDQIELLEMITARAETKTTPEITADDIKQHRHQLVDEIEPRKFVDMLREIPNSDDIVDTVMRTEIPRLKRSKALVTFILKTKSEKIFQQELEKQQMFYLTKLLTSSIGSLQDLKEAVVASLDDITENIEPARFKKYLVIKPDMCGKEFKNICRHTARKRRAFALMEKIIHGPDILIRRFINGLNELDYGGISKLIQERAETYKECARLHETTIKEKMVIFRGRFDINYETCGKDSETQLEVYLNLHNLMSEFCEESADDENDTSKDPVKDARISAWVIQQHAFIQQESIAADMEDDKQNNKEFEDPVADVQEGISHSAIAQNLQPCGISEETRTTVSSQAPTTNVSSPLSSQYEDITPPSSPVQYQNTRAYKRRHSLLDEEECSSRSSGSPEERHLNTTPNRNIRPSSSSISQSSMYSSLTMAFLKPFRTMSNKKKSYI</sequence>
<proteinExistence type="predicted"/>
<dbReference type="InterPro" id="IPR011029">
    <property type="entry name" value="DEATH-like_dom_sf"/>
</dbReference>
<evidence type="ECO:0000256" key="1">
    <source>
        <dbReference type="SAM" id="MobiDB-lite"/>
    </source>
</evidence>
<feature type="region of interest" description="Disordered" evidence="1">
    <location>
        <begin position="865"/>
        <end position="898"/>
    </location>
</feature>
<dbReference type="AlphaFoldDB" id="A0A9D4GVG8"/>
<protein>
    <recommendedName>
        <fullName evidence="2">CARD domain-containing protein</fullName>
    </recommendedName>
</protein>
<keyword evidence="4" id="KW-1185">Reference proteome</keyword>
<feature type="compositionally biased region" description="Polar residues" evidence="1">
    <location>
        <begin position="931"/>
        <end position="940"/>
    </location>
</feature>
<feature type="compositionally biased region" description="Polar residues" evidence="1">
    <location>
        <begin position="24"/>
        <end position="46"/>
    </location>
</feature>
<dbReference type="Proteomes" id="UP000828390">
    <property type="component" value="Unassembled WGS sequence"/>
</dbReference>
<dbReference type="Gene3D" id="1.10.533.10">
    <property type="entry name" value="Death Domain, Fas"/>
    <property type="match status" value="2"/>
</dbReference>
<reference evidence="3" key="1">
    <citation type="journal article" date="2019" name="bioRxiv">
        <title>The Genome of the Zebra Mussel, Dreissena polymorpha: A Resource for Invasive Species Research.</title>
        <authorList>
            <person name="McCartney M.A."/>
            <person name="Auch B."/>
            <person name="Kono T."/>
            <person name="Mallez S."/>
            <person name="Zhang Y."/>
            <person name="Obille A."/>
            <person name="Becker A."/>
            <person name="Abrahante J.E."/>
            <person name="Garbe J."/>
            <person name="Badalamenti J.P."/>
            <person name="Herman A."/>
            <person name="Mangelson H."/>
            <person name="Liachko I."/>
            <person name="Sullivan S."/>
            <person name="Sone E.D."/>
            <person name="Koren S."/>
            <person name="Silverstein K.A.T."/>
            <person name="Beckman K.B."/>
            <person name="Gohl D.M."/>
        </authorList>
    </citation>
    <scope>NUCLEOTIDE SEQUENCE</scope>
    <source>
        <strain evidence="3">Duluth1</strain>
        <tissue evidence="3">Whole animal</tissue>
    </source>
</reference>
<comment type="caution">
    <text evidence="3">The sequence shown here is derived from an EMBL/GenBank/DDBJ whole genome shotgun (WGS) entry which is preliminary data.</text>
</comment>
<feature type="compositionally biased region" description="Low complexity" evidence="1">
    <location>
        <begin position="941"/>
        <end position="950"/>
    </location>
</feature>
<gene>
    <name evidence="3" type="ORF">DPMN_124074</name>
</gene>